<dbReference type="Proteomes" id="UP001059380">
    <property type="component" value="Chromosome"/>
</dbReference>
<dbReference type="Pfam" id="PF02397">
    <property type="entry name" value="Bac_transf"/>
    <property type="match status" value="1"/>
</dbReference>
<dbReference type="InterPro" id="IPR003362">
    <property type="entry name" value="Bact_transf"/>
</dbReference>
<comment type="similarity">
    <text evidence="1">Belongs to the bacterial sugar transferase family.</text>
</comment>
<evidence type="ECO:0000313" key="4">
    <source>
        <dbReference type="EMBL" id="UWZ82260.1"/>
    </source>
</evidence>
<feature type="domain" description="Bacterial sugar transferase" evidence="3">
    <location>
        <begin position="39"/>
        <end position="222"/>
    </location>
</feature>
<gene>
    <name evidence="4" type="ORF">MOP44_16955</name>
</gene>
<evidence type="ECO:0000256" key="1">
    <source>
        <dbReference type="ARBA" id="ARBA00006464"/>
    </source>
</evidence>
<dbReference type="KEGG" id="orp:MOP44_16955"/>
<dbReference type="AlphaFoldDB" id="A0A9J7BH10"/>
<protein>
    <submittedName>
        <fullName evidence="4">Sugar transferase</fullName>
    </submittedName>
</protein>
<proteinExistence type="inferred from homology"/>
<reference evidence="4" key="1">
    <citation type="submission" date="2021-04" db="EMBL/GenBank/DDBJ databases">
        <title>Phylogenetic analysis of Acidobacteriaceae.</title>
        <authorList>
            <person name="Qiu L."/>
            <person name="Zhang Q."/>
        </authorList>
    </citation>
    <scope>NUCLEOTIDE SEQUENCE</scope>
    <source>
        <strain evidence="4">DSM 25168</strain>
    </source>
</reference>
<keyword evidence="4" id="KW-0808">Transferase</keyword>
<organism evidence="4 5">
    <name type="scientific">Occallatibacter riparius</name>
    <dbReference type="NCBI Taxonomy" id="1002689"/>
    <lineage>
        <taxon>Bacteria</taxon>
        <taxon>Pseudomonadati</taxon>
        <taxon>Acidobacteriota</taxon>
        <taxon>Terriglobia</taxon>
        <taxon>Terriglobales</taxon>
        <taxon>Acidobacteriaceae</taxon>
        <taxon>Occallatibacter</taxon>
    </lineage>
</organism>
<keyword evidence="2" id="KW-0812">Transmembrane</keyword>
<feature type="transmembrane region" description="Helical" evidence="2">
    <location>
        <begin position="44"/>
        <end position="67"/>
    </location>
</feature>
<accession>A0A9J7BH10</accession>
<sequence length="254" mass="27673">MSALTQPDAISLSLPRTPSDGHALAETMQMSAWSLSPAKRVFDAALVCAASPILLPLLLILAAAVRLSSPGPAIFRQTRIGARGEPFTILKFRTMIEPDASVHHGLACTASERITPLGFILRRLKLDELPQFINVLRGDMSLVGPRPKIAELHTGAFLCRPGITGAATLAFAREEFLLAQIPAEILPQYYRDYVQPAKHQLDSAYMAQATMSSDLRLLALTALGRWHAPSFPIQQTFASRRQADSEPICTSDFA</sequence>
<keyword evidence="2" id="KW-0472">Membrane</keyword>
<evidence type="ECO:0000313" key="5">
    <source>
        <dbReference type="Proteomes" id="UP001059380"/>
    </source>
</evidence>
<evidence type="ECO:0000259" key="3">
    <source>
        <dbReference type="Pfam" id="PF02397"/>
    </source>
</evidence>
<name>A0A9J7BH10_9BACT</name>
<keyword evidence="2" id="KW-1133">Transmembrane helix</keyword>
<dbReference type="EMBL" id="CP093313">
    <property type="protein sequence ID" value="UWZ82260.1"/>
    <property type="molecule type" value="Genomic_DNA"/>
</dbReference>
<dbReference type="PANTHER" id="PTHR30576:SF0">
    <property type="entry name" value="UNDECAPRENYL-PHOSPHATE N-ACETYLGALACTOSAMINYL 1-PHOSPHATE TRANSFERASE-RELATED"/>
    <property type="match status" value="1"/>
</dbReference>
<dbReference type="PANTHER" id="PTHR30576">
    <property type="entry name" value="COLANIC BIOSYNTHESIS UDP-GLUCOSE LIPID CARRIER TRANSFERASE"/>
    <property type="match status" value="1"/>
</dbReference>
<keyword evidence="5" id="KW-1185">Reference proteome</keyword>
<dbReference type="GO" id="GO:0016780">
    <property type="term" value="F:phosphotransferase activity, for other substituted phosphate groups"/>
    <property type="evidence" value="ECO:0007669"/>
    <property type="project" value="TreeGrafter"/>
</dbReference>
<evidence type="ECO:0000256" key="2">
    <source>
        <dbReference type="SAM" id="Phobius"/>
    </source>
</evidence>
<dbReference type="RefSeq" id="WP_260791416.1">
    <property type="nucleotide sequence ID" value="NZ_CP093313.1"/>
</dbReference>